<protein>
    <submittedName>
        <fullName evidence="1">Putative secreted protein</fullName>
    </submittedName>
</protein>
<dbReference type="AlphaFoldDB" id="A0A2M4B4H9"/>
<proteinExistence type="predicted"/>
<sequence length="95" mass="10444">MTVRKHFSATSGSKTVSRMGRCALAALSVVRIHARATRVVRCRRLLIQRAASTTSSASRQLVVHAVSANRRQFTLRCPSTWTGLKATCGVRISFE</sequence>
<evidence type="ECO:0000313" key="1">
    <source>
        <dbReference type="EMBL" id="MBW47936.1"/>
    </source>
</evidence>
<name>A0A2M4B4H9_9DIPT</name>
<accession>A0A2M4B4H9</accession>
<dbReference type="EMBL" id="GGFK01014615">
    <property type="protein sequence ID" value="MBW47936.1"/>
    <property type="molecule type" value="Transcribed_RNA"/>
</dbReference>
<reference evidence="1" key="1">
    <citation type="submission" date="2018-01" db="EMBL/GenBank/DDBJ databases">
        <title>An insight into the sialome of Amazonian anophelines.</title>
        <authorList>
            <person name="Ribeiro J.M."/>
            <person name="Scarpassa V."/>
            <person name="Calvo E."/>
        </authorList>
    </citation>
    <scope>NUCLEOTIDE SEQUENCE</scope>
    <source>
        <tissue evidence="1">Salivary glands</tissue>
    </source>
</reference>
<organism evidence="1">
    <name type="scientific">Anopheles triannulatus</name>
    <dbReference type="NCBI Taxonomy" id="58253"/>
    <lineage>
        <taxon>Eukaryota</taxon>
        <taxon>Metazoa</taxon>
        <taxon>Ecdysozoa</taxon>
        <taxon>Arthropoda</taxon>
        <taxon>Hexapoda</taxon>
        <taxon>Insecta</taxon>
        <taxon>Pterygota</taxon>
        <taxon>Neoptera</taxon>
        <taxon>Endopterygota</taxon>
        <taxon>Diptera</taxon>
        <taxon>Nematocera</taxon>
        <taxon>Culicoidea</taxon>
        <taxon>Culicidae</taxon>
        <taxon>Anophelinae</taxon>
        <taxon>Anopheles</taxon>
    </lineage>
</organism>